<organism evidence="1 2">
    <name type="scientific">Nonomuraea turkmeniaca</name>
    <dbReference type="NCBI Taxonomy" id="103838"/>
    <lineage>
        <taxon>Bacteria</taxon>
        <taxon>Bacillati</taxon>
        <taxon>Actinomycetota</taxon>
        <taxon>Actinomycetes</taxon>
        <taxon>Streptosporangiales</taxon>
        <taxon>Streptosporangiaceae</taxon>
        <taxon>Nonomuraea</taxon>
    </lineage>
</organism>
<dbReference type="RefSeq" id="WP_138669525.1">
    <property type="nucleotide sequence ID" value="NZ_VCKY01000114.1"/>
</dbReference>
<comment type="caution">
    <text evidence="1">The sequence shown here is derived from an EMBL/GenBank/DDBJ whole genome shotgun (WGS) entry which is preliminary data.</text>
</comment>
<reference evidence="1 2" key="1">
    <citation type="submission" date="2019-05" db="EMBL/GenBank/DDBJ databases">
        <title>Draft genome sequence of Nonomuraea turkmeniaca DSM 43926.</title>
        <authorList>
            <person name="Saricaoglu S."/>
            <person name="Isik K."/>
        </authorList>
    </citation>
    <scope>NUCLEOTIDE SEQUENCE [LARGE SCALE GENOMIC DNA]</scope>
    <source>
        <strain evidence="1 2">DSM 43926</strain>
    </source>
</reference>
<protein>
    <recommendedName>
        <fullName evidence="3">Endonuclease</fullName>
    </recommendedName>
</protein>
<dbReference type="SUPFAM" id="SSF56219">
    <property type="entry name" value="DNase I-like"/>
    <property type="match status" value="1"/>
</dbReference>
<evidence type="ECO:0000313" key="1">
    <source>
        <dbReference type="EMBL" id="TMR14090.1"/>
    </source>
</evidence>
<evidence type="ECO:0008006" key="3">
    <source>
        <dbReference type="Google" id="ProtNLM"/>
    </source>
</evidence>
<accession>A0A5S4FUU5</accession>
<dbReference type="Proteomes" id="UP000309128">
    <property type="component" value="Unassembled WGS sequence"/>
</dbReference>
<name>A0A5S4FUU5_9ACTN</name>
<proteinExistence type="predicted"/>
<keyword evidence="2" id="KW-1185">Reference proteome</keyword>
<dbReference type="Gene3D" id="3.60.10.10">
    <property type="entry name" value="Endonuclease/exonuclease/phosphatase"/>
    <property type="match status" value="1"/>
</dbReference>
<evidence type="ECO:0000313" key="2">
    <source>
        <dbReference type="Proteomes" id="UP000309128"/>
    </source>
</evidence>
<dbReference type="AlphaFoldDB" id="A0A5S4FUU5"/>
<dbReference type="InterPro" id="IPR036691">
    <property type="entry name" value="Endo/exonu/phosph_ase_sf"/>
</dbReference>
<dbReference type="EMBL" id="VCKY01000114">
    <property type="protein sequence ID" value="TMR14090.1"/>
    <property type="molecule type" value="Genomic_DNA"/>
</dbReference>
<sequence length="71" mass="8519">MTSERFRLKVVTYNIDGREDRHKDARLLHQLRRLADLEPHILGLQECKEWQRDGWATQYWAEDILGTRVPS</sequence>
<gene>
    <name evidence="1" type="ORF">ETD86_29535</name>
</gene>
<dbReference type="OrthoDB" id="3452444at2"/>